<evidence type="ECO:0000256" key="3">
    <source>
        <dbReference type="ARBA" id="ARBA00022490"/>
    </source>
</evidence>
<dbReference type="Pfam" id="PF09106">
    <property type="entry name" value="WHD_2nd_SelB"/>
    <property type="match status" value="1"/>
</dbReference>
<dbReference type="InterPro" id="IPR015191">
    <property type="entry name" value="SelB_WHD4"/>
</dbReference>
<dbReference type="InterPro" id="IPR009001">
    <property type="entry name" value="Transl_elong_EF1A/Init_IF2_C"/>
</dbReference>
<dbReference type="InterPro" id="IPR004535">
    <property type="entry name" value="Transl_elong_SelB"/>
</dbReference>
<evidence type="ECO:0000256" key="5">
    <source>
        <dbReference type="ARBA" id="ARBA00022917"/>
    </source>
</evidence>
<dbReference type="PANTHER" id="PTHR43721">
    <property type="entry name" value="ELONGATION FACTOR TU-RELATED"/>
    <property type="match status" value="1"/>
</dbReference>
<keyword evidence="10" id="KW-0251">Elongation factor</keyword>
<evidence type="ECO:0000256" key="7">
    <source>
        <dbReference type="ARBA" id="ARBA00025526"/>
    </source>
</evidence>
<dbReference type="InterPro" id="IPR015190">
    <property type="entry name" value="Elong_fac_SelB-wing-hlx_typ-2"/>
</dbReference>
<dbReference type="Proteomes" id="UP001523565">
    <property type="component" value="Unassembled WGS sequence"/>
</dbReference>
<dbReference type="InterPro" id="IPR004161">
    <property type="entry name" value="EFTu-like_2"/>
</dbReference>
<dbReference type="Gene3D" id="1.10.10.10">
    <property type="entry name" value="Winged helix-like DNA-binding domain superfamily/Winged helix DNA-binding domain"/>
    <property type="match status" value="1"/>
</dbReference>
<dbReference type="InterPro" id="IPR005225">
    <property type="entry name" value="Small_GTP-bd"/>
</dbReference>
<organism evidence="10 11">
    <name type="scientific">Ohessyouella blattaphilus</name>
    <dbReference type="NCBI Taxonomy" id="2949333"/>
    <lineage>
        <taxon>Bacteria</taxon>
        <taxon>Bacillati</taxon>
        <taxon>Bacillota</taxon>
        <taxon>Clostridia</taxon>
        <taxon>Lachnospirales</taxon>
        <taxon>Lachnospiraceae</taxon>
        <taxon>Ohessyouella</taxon>
    </lineage>
</organism>
<evidence type="ECO:0000256" key="2">
    <source>
        <dbReference type="ARBA" id="ARBA00015953"/>
    </source>
</evidence>
<dbReference type="SUPFAM" id="SSF50447">
    <property type="entry name" value="Translation proteins"/>
    <property type="match status" value="1"/>
</dbReference>
<gene>
    <name evidence="10" type="primary">selB</name>
    <name evidence="10" type="ORF">NK118_09960</name>
</gene>
<evidence type="ECO:0000313" key="10">
    <source>
        <dbReference type="EMBL" id="MCP1110575.1"/>
    </source>
</evidence>
<dbReference type="PROSITE" id="PS51722">
    <property type="entry name" value="G_TR_2"/>
    <property type="match status" value="1"/>
</dbReference>
<keyword evidence="6" id="KW-0342">GTP-binding</keyword>
<keyword evidence="3" id="KW-0963">Cytoplasm</keyword>
<dbReference type="Gene3D" id="1.10.10.2770">
    <property type="match status" value="1"/>
</dbReference>
<dbReference type="Pfam" id="PF03144">
    <property type="entry name" value="GTP_EFTU_D2"/>
    <property type="match status" value="1"/>
</dbReference>
<reference evidence="10 11" key="1">
    <citation type="journal article" date="2022" name="Genome Biol. Evol.">
        <title>Host diet, physiology and behaviors set the stage for Lachnospiraceae cladogenesis.</title>
        <authorList>
            <person name="Vera-Ponce De Leon A."/>
            <person name="Schneider M."/>
            <person name="Jahnes B.C."/>
            <person name="Sadowski V."/>
            <person name="Camuy-Velez L.A."/>
            <person name="Duan J."/>
            <person name="Sabree Z.L."/>
        </authorList>
    </citation>
    <scope>NUCLEOTIDE SEQUENCE [LARGE SCALE GENOMIC DNA]</scope>
    <source>
        <strain evidence="10 11">PAL227</strain>
    </source>
</reference>
<keyword evidence="11" id="KW-1185">Reference proteome</keyword>
<evidence type="ECO:0000256" key="8">
    <source>
        <dbReference type="ARBA" id="ARBA00031615"/>
    </source>
</evidence>
<dbReference type="SUPFAM" id="SSF50465">
    <property type="entry name" value="EF-Tu/eEF-1alpha/eIF2-gamma C-terminal domain"/>
    <property type="match status" value="1"/>
</dbReference>
<dbReference type="CDD" id="cd15491">
    <property type="entry name" value="selB_III"/>
    <property type="match status" value="1"/>
</dbReference>
<dbReference type="PANTHER" id="PTHR43721:SF22">
    <property type="entry name" value="ELONGATION FACTOR TU, MITOCHONDRIAL"/>
    <property type="match status" value="1"/>
</dbReference>
<dbReference type="PROSITE" id="PS00301">
    <property type="entry name" value="G_TR_1"/>
    <property type="match status" value="1"/>
</dbReference>
<dbReference type="InterPro" id="IPR031157">
    <property type="entry name" value="G_TR_CS"/>
</dbReference>
<proteinExistence type="predicted"/>
<sequence>MKHIIVGTAGHIDHGKTTLIRALTGRNTDRLEEEQRRGITIDLGFTYFDLAKDKRVGIIDVPGHEKFVGNMVAGVVGMDLVLLVIAADEGIMPQTREHMDILHLLGIDKCIVVLNKCDLVDEEWLELVRDEIKEEFTGTFLEKAPVVCVSAATGAGIPQLSDEIDQMTTAVAREATGAGVPRLPVDRVFTLSGFGTVVTGTLIAGHVKKEDLMMVYPGEQECRIRSLQVHGENAEEVAAGQRVAVNISNLKKKEIKRGAVLAKPNSMKATDLLDVKLEMLPSSLRVLTTNMRLHFFTGTSEVLARAVLLEGEEIGPGESAYVTLRLEEKIAVRNGDRFVVRFYSPLETIGGGVILEANPASKKRDKAKVAATLKQKEAGDPRDVVLLQVAERGHRPLGLQELAKALGSAPDEVKQYAKELEGEERLVILSLAKEEYYLEAEQCREMEREVIASLTAYEEKYPYRYGQKKAEVLTALFKGMKPGVFDALIERMVAAGEIKRQEEYLSTIAFEIKEDETYTTVRQRLLSAFDAAKYDFIRYRELDFGKISEGVVDDILQVLVVGGEVVKINDDFFTLASLMDGAKTIVEQQLAADGVITIAQVRDLFHTSRKSAKPILEYMDGIKVTKKTGGESERVAFK</sequence>
<dbReference type="Pfam" id="PF09107">
    <property type="entry name" value="WHD_3rd_SelB"/>
    <property type="match status" value="1"/>
</dbReference>
<feature type="domain" description="Tr-type G" evidence="9">
    <location>
        <begin position="1"/>
        <end position="173"/>
    </location>
</feature>
<evidence type="ECO:0000256" key="4">
    <source>
        <dbReference type="ARBA" id="ARBA00022741"/>
    </source>
</evidence>
<dbReference type="Gene3D" id="3.40.50.300">
    <property type="entry name" value="P-loop containing nucleotide triphosphate hydrolases"/>
    <property type="match status" value="1"/>
</dbReference>
<dbReference type="InterPro" id="IPR027417">
    <property type="entry name" value="P-loop_NTPase"/>
</dbReference>
<dbReference type="Pfam" id="PF00009">
    <property type="entry name" value="GTP_EFTU"/>
    <property type="match status" value="1"/>
</dbReference>
<dbReference type="InterPro" id="IPR000795">
    <property type="entry name" value="T_Tr_GTP-bd_dom"/>
</dbReference>
<dbReference type="InterPro" id="IPR057335">
    <property type="entry name" value="Beta-barrel_SelB"/>
</dbReference>
<dbReference type="InterPro" id="IPR009000">
    <property type="entry name" value="Transl_B-barrel_sf"/>
</dbReference>
<comment type="caution">
    <text evidence="10">The sequence shown here is derived from an EMBL/GenBank/DDBJ whole genome shotgun (WGS) entry which is preliminary data.</text>
</comment>
<dbReference type="EMBL" id="JAMZFV010000015">
    <property type="protein sequence ID" value="MCP1110575.1"/>
    <property type="molecule type" value="Genomic_DNA"/>
</dbReference>
<dbReference type="SUPFAM" id="SSF52540">
    <property type="entry name" value="P-loop containing nucleoside triphosphate hydrolases"/>
    <property type="match status" value="1"/>
</dbReference>
<evidence type="ECO:0000259" key="9">
    <source>
        <dbReference type="PROSITE" id="PS51722"/>
    </source>
</evidence>
<dbReference type="CDD" id="cd04171">
    <property type="entry name" value="SelB"/>
    <property type="match status" value="1"/>
</dbReference>
<evidence type="ECO:0000256" key="1">
    <source>
        <dbReference type="ARBA" id="ARBA00004496"/>
    </source>
</evidence>
<dbReference type="Pfam" id="PF25461">
    <property type="entry name" value="Beta-barrel_SelB"/>
    <property type="match status" value="1"/>
</dbReference>
<name>A0ABT1EIP4_9FIRM</name>
<keyword evidence="4" id="KW-0547">Nucleotide-binding</keyword>
<dbReference type="PRINTS" id="PR00315">
    <property type="entry name" value="ELONGATNFCT"/>
</dbReference>
<dbReference type="SUPFAM" id="SSF46785">
    <property type="entry name" value="Winged helix' DNA-binding domain"/>
    <property type="match status" value="2"/>
</dbReference>
<keyword evidence="5" id="KW-0648">Protein biosynthesis</keyword>
<dbReference type="RefSeq" id="WP_262069455.1">
    <property type="nucleotide sequence ID" value="NZ_JAMXOC010000015.1"/>
</dbReference>
<comment type="subcellular location">
    <subcellularLocation>
        <location evidence="1">Cytoplasm</location>
    </subcellularLocation>
</comment>
<accession>A0ABT1EIP4</accession>
<dbReference type="InterPro" id="IPR050055">
    <property type="entry name" value="EF-Tu_GTPase"/>
</dbReference>
<dbReference type="Gene3D" id="2.40.30.10">
    <property type="entry name" value="Translation factors"/>
    <property type="match status" value="2"/>
</dbReference>
<dbReference type="NCBIfam" id="TIGR00475">
    <property type="entry name" value="selB"/>
    <property type="match status" value="1"/>
</dbReference>
<evidence type="ECO:0000256" key="6">
    <source>
        <dbReference type="ARBA" id="ARBA00023134"/>
    </source>
</evidence>
<dbReference type="GO" id="GO:0003746">
    <property type="term" value="F:translation elongation factor activity"/>
    <property type="evidence" value="ECO:0007669"/>
    <property type="project" value="UniProtKB-KW"/>
</dbReference>
<protein>
    <recommendedName>
        <fullName evidence="2">Selenocysteine-specific elongation factor</fullName>
    </recommendedName>
    <alternativeName>
        <fullName evidence="8">SelB translation factor</fullName>
    </alternativeName>
</protein>
<dbReference type="CDD" id="cd03696">
    <property type="entry name" value="SelB_II"/>
    <property type="match status" value="1"/>
</dbReference>
<dbReference type="InterPro" id="IPR036390">
    <property type="entry name" value="WH_DNA-bd_sf"/>
</dbReference>
<dbReference type="NCBIfam" id="TIGR00231">
    <property type="entry name" value="small_GTP"/>
    <property type="match status" value="1"/>
</dbReference>
<comment type="function">
    <text evidence="7">Translation factor necessary for the incorporation of selenocysteine into proteins. It probably replaces EF-Tu for the insertion of selenocysteine directed by the UGA codon. SelB binds GTP and GDP.</text>
</comment>
<dbReference type="InterPro" id="IPR036388">
    <property type="entry name" value="WH-like_DNA-bd_sf"/>
</dbReference>
<evidence type="ECO:0000313" key="11">
    <source>
        <dbReference type="Proteomes" id="UP001523565"/>
    </source>
</evidence>